<protein>
    <submittedName>
        <fullName evidence="1">Uncharacterized protein</fullName>
    </submittedName>
</protein>
<dbReference type="AlphaFoldDB" id="A0A2K4ZKS3"/>
<dbReference type="EMBL" id="OFSM01000021">
    <property type="protein sequence ID" value="SOY30986.1"/>
    <property type="molecule type" value="Genomic_DNA"/>
</dbReference>
<dbReference type="Proteomes" id="UP000236311">
    <property type="component" value="Unassembled WGS sequence"/>
</dbReference>
<reference evidence="1 2" key="1">
    <citation type="submission" date="2018-01" db="EMBL/GenBank/DDBJ databases">
        <authorList>
            <person name="Gaut B.S."/>
            <person name="Morton B.R."/>
            <person name="Clegg M.T."/>
            <person name="Duvall M.R."/>
        </authorList>
    </citation>
    <scope>NUCLEOTIDE SEQUENCE [LARGE SCALE GENOMIC DNA]</scope>
    <source>
        <strain evidence="1">GP69</strain>
    </source>
</reference>
<gene>
    <name evidence="1" type="ORF">AMURIS_03720</name>
</gene>
<sequence length="120" mass="14555">MKNANWIYESVFPENEEMFKKIEAALGFKLFFWQKAYIITGQFRRYGKTTAEILKELLDVTGTPIDYTKRPSSSREDFYRRETREIQERLHKAGIKTRVIFWSARDKRAYADVQQRRYRE</sequence>
<proteinExistence type="predicted"/>
<accession>A0A2K4ZKS3</accession>
<dbReference type="OrthoDB" id="2053026at2"/>
<evidence type="ECO:0000313" key="2">
    <source>
        <dbReference type="Proteomes" id="UP000236311"/>
    </source>
</evidence>
<organism evidence="1 2">
    <name type="scientific">Acetatifactor muris</name>
    <dbReference type="NCBI Taxonomy" id="879566"/>
    <lineage>
        <taxon>Bacteria</taxon>
        <taxon>Bacillati</taxon>
        <taxon>Bacillota</taxon>
        <taxon>Clostridia</taxon>
        <taxon>Lachnospirales</taxon>
        <taxon>Lachnospiraceae</taxon>
        <taxon>Acetatifactor</taxon>
    </lineage>
</organism>
<name>A0A2K4ZKS3_9FIRM</name>
<keyword evidence="2" id="KW-1185">Reference proteome</keyword>
<evidence type="ECO:0000313" key="1">
    <source>
        <dbReference type="EMBL" id="SOY30986.1"/>
    </source>
</evidence>
<dbReference type="RefSeq" id="WP_103241004.1">
    <property type="nucleotide sequence ID" value="NZ_JANJZD010000045.1"/>
</dbReference>